<dbReference type="SUPFAM" id="SSF54523">
    <property type="entry name" value="Pili subunits"/>
    <property type="match status" value="1"/>
</dbReference>
<dbReference type="Proteomes" id="UP000781173">
    <property type="component" value="Unassembled WGS sequence"/>
</dbReference>
<keyword evidence="1" id="KW-0472">Membrane</keyword>
<dbReference type="PANTHER" id="PTHR30093">
    <property type="entry name" value="GENERAL SECRETION PATHWAY PROTEIN G"/>
    <property type="match status" value="1"/>
</dbReference>
<dbReference type="Pfam" id="PF07963">
    <property type="entry name" value="N_methyl"/>
    <property type="match status" value="1"/>
</dbReference>
<keyword evidence="1" id="KW-1133">Transmembrane helix</keyword>
<dbReference type="InterPro" id="IPR012902">
    <property type="entry name" value="N_methyl_site"/>
</dbReference>
<accession>A0A952DUL5</accession>
<comment type="caution">
    <text evidence="2">The sequence shown here is derived from an EMBL/GenBank/DDBJ whole genome shotgun (WGS) entry which is preliminary data.</text>
</comment>
<dbReference type="AlphaFoldDB" id="A0A952DUL5"/>
<protein>
    <submittedName>
        <fullName evidence="2">Type II secretion system protein</fullName>
    </submittedName>
</protein>
<organism evidence="2 3">
    <name type="scientific">Candidatus Dojkabacteria bacterium</name>
    <dbReference type="NCBI Taxonomy" id="2099670"/>
    <lineage>
        <taxon>Bacteria</taxon>
        <taxon>Candidatus Dojkabacteria</taxon>
    </lineage>
</organism>
<dbReference type="EMBL" id="JACFOF010000001">
    <property type="protein sequence ID" value="MBW7953193.1"/>
    <property type="molecule type" value="Genomic_DNA"/>
</dbReference>
<keyword evidence="1" id="KW-0812">Transmembrane</keyword>
<proteinExistence type="predicted"/>
<evidence type="ECO:0000313" key="3">
    <source>
        <dbReference type="Proteomes" id="UP000781173"/>
    </source>
</evidence>
<reference evidence="2" key="1">
    <citation type="journal article" date="2022" name="ISME J.">
        <title>A general approach to explore prokaryotic protein glycosylation reveals the unique surface layer modulation of an anammox bacterium.</title>
        <authorList>
            <person name="Pabst M."/>
            <person name="Grouzdev D.S."/>
            <person name="Lawson C.E."/>
            <person name="Kleikamp H.B.C."/>
            <person name="de Ram C."/>
            <person name="Louwen R."/>
            <person name="Lin Y.M."/>
            <person name="Lucker S."/>
            <person name="van Loosdrecht M.C.M."/>
            <person name="Laureni M."/>
        </authorList>
    </citation>
    <scope>NUCLEOTIDE SEQUENCE</scope>
    <source>
        <strain evidence="2">BROCD043</strain>
    </source>
</reference>
<sequence length="165" mass="17190">MQKKKAFTLVELLVAMAIIGILIGLSLFGIAAAQRNARDVARRAAAEDINAGIADYLNLTQAFPRSIKFEDDSVIISPTLAQSKANCTAADKCVLIPLKGAAVIDGPVASGGSSGVLLAGNTTSTDSSQWCFESQTDGYSLAVRLENGDVHQAGTSTTTCEPRSN</sequence>
<gene>
    <name evidence="2" type="ORF">H3C67_00180</name>
</gene>
<feature type="transmembrane region" description="Helical" evidence="1">
    <location>
        <begin position="12"/>
        <end position="33"/>
    </location>
</feature>
<dbReference type="NCBIfam" id="TIGR02532">
    <property type="entry name" value="IV_pilin_GFxxxE"/>
    <property type="match status" value="1"/>
</dbReference>
<dbReference type="Gene3D" id="3.30.700.10">
    <property type="entry name" value="Glycoprotein, Type 4 Pilin"/>
    <property type="match status" value="1"/>
</dbReference>
<evidence type="ECO:0000256" key="1">
    <source>
        <dbReference type="SAM" id="Phobius"/>
    </source>
</evidence>
<name>A0A952DUL5_9BACT</name>
<evidence type="ECO:0000313" key="2">
    <source>
        <dbReference type="EMBL" id="MBW7953193.1"/>
    </source>
</evidence>
<dbReference type="InterPro" id="IPR045584">
    <property type="entry name" value="Pilin-like"/>
</dbReference>